<organism evidence="3 4">
    <name type="scientific">Lottia gigantea</name>
    <name type="common">Giant owl limpet</name>
    <dbReference type="NCBI Taxonomy" id="225164"/>
    <lineage>
        <taxon>Eukaryota</taxon>
        <taxon>Metazoa</taxon>
        <taxon>Spiralia</taxon>
        <taxon>Lophotrochozoa</taxon>
        <taxon>Mollusca</taxon>
        <taxon>Gastropoda</taxon>
        <taxon>Patellogastropoda</taxon>
        <taxon>Lottioidea</taxon>
        <taxon>Lottiidae</taxon>
        <taxon>Lottia</taxon>
    </lineage>
</organism>
<dbReference type="HOGENOM" id="CLU_416965_0_0_1"/>
<accession>V4A8W3</accession>
<dbReference type="GeneID" id="20250792"/>
<dbReference type="EMBL" id="KB200732">
    <property type="protein sequence ID" value="ESP00374.1"/>
    <property type="molecule type" value="Genomic_DNA"/>
</dbReference>
<dbReference type="CTD" id="20250792"/>
<dbReference type="PANTHER" id="PTHR46106:SF4">
    <property type="entry name" value="IA-2 PROTEIN TYROSINE PHOSPHATASE, ISOFORM C"/>
    <property type="match status" value="1"/>
</dbReference>
<keyword evidence="2" id="KW-0812">Transmembrane</keyword>
<dbReference type="GO" id="GO:0051046">
    <property type="term" value="P:regulation of secretion"/>
    <property type="evidence" value="ECO:0007669"/>
    <property type="project" value="TreeGrafter"/>
</dbReference>
<protein>
    <submittedName>
        <fullName evidence="3">Uncharacterized protein</fullName>
    </submittedName>
</protein>
<gene>
    <name evidence="3" type="ORF">LOTGIDRAFT_238576</name>
</gene>
<dbReference type="OMA" id="EPVASNM"/>
<dbReference type="AlphaFoldDB" id="V4A8W3"/>
<dbReference type="InterPro" id="IPR038112">
    <property type="entry name" value="Receptor_IA-2_ectodomain_sf"/>
</dbReference>
<dbReference type="PANTHER" id="PTHR46106">
    <property type="entry name" value="IA-2 PROTEIN TYROSINE PHOSPHATASE, ISOFORM C"/>
    <property type="match status" value="1"/>
</dbReference>
<dbReference type="Proteomes" id="UP000030746">
    <property type="component" value="Unassembled WGS sequence"/>
</dbReference>
<proteinExistence type="predicted"/>
<name>V4A8W3_LOTGI</name>
<dbReference type="OrthoDB" id="6109952at2759"/>
<evidence type="ECO:0000313" key="4">
    <source>
        <dbReference type="Proteomes" id="UP000030746"/>
    </source>
</evidence>
<keyword evidence="2" id="KW-1133">Transmembrane helix</keyword>
<feature type="transmembrane region" description="Helical" evidence="2">
    <location>
        <begin position="532"/>
        <end position="556"/>
    </location>
</feature>
<evidence type="ECO:0000313" key="3">
    <source>
        <dbReference type="EMBL" id="ESP00374.1"/>
    </source>
</evidence>
<sequence>MPPKPPNDNLFGSCRSVDGISLGIKYELMTSEYKRLGEELVQLKTDRYSWHDAFTQCILQNTLIAFAKRESINIKDYCDYALARLDETKSRWSEGERKEIATVLERLLEASEMQQEPVFSEDDETWDDLRSNKRDEIVEVHKYFDKSKGLKRNVYPTFDDSNYLNDDPTYFEEEPRRIDETAFGSPGQVKAYLRVLDQLSDSAKQSGLFDPDFPANDDFKDEERGIEGSMTSDSEPNFGKYFICILKDSLNEAKVADENDIATSLETEALKKGGEDDANREDGGYLTVAPPDEKALEDLMAGNMDPHDLDLDQLKRLMRIVEVMVRDLDNQESEETLSSESEMMEPIQIPDNALIEDDITNDDVIIPSKLVSAGEKLSLDKKAIVKETKKEKDPEDENKTVKPEDLVDMRYTYIQLNRNIDEVEGGAFLEGFASIINLPTSAINDVMTFGDKITFEVLPNPKYNASTVANQAGVFLYVVFLLCMLSIYDECGSRQDNDDVIEKLKSLTGLTIVKAGIGKENQVEVKKNDNKYVVLTFILVGCIAGILLAVVVIYLIKRQSRSKEKLAELADNVEGNEASKDYQDLCRQRMQSKTSDKPEPLHAAGRIGSVSDNVRSPSSRSSTSSCLVWLLQEKGARKTRSIERLLANLGAKVYFEAP</sequence>
<evidence type="ECO:0000256" key="1">
    <source>
        <dbReference type="SAM" id="MobiDB-lite"/>
    </source>
</evidence>
<dbReference type="STRING" id="225164.V4A8W3"/>
<reference evidence="3 4" key="1">
    <citation type="journal article" date="2013" name="Nature">
        <title>Insights into bilaterian evolution from three spiralian genomes.</title>
        <authorList>
            <person name="Simakov O."/>
            <person name="Marletaz F."/>
            <person name="Cho S.J."/>
            <person name="Edsinger-Gonzales E."/>
            <person name="Havlak P."/>
            <person name="Hellsten U."/>
            <person name="Kuo D.H."/>
            <person name="Larsson T."/>
            <person name="Lv J."/>
            <person name="Arendt D."/>
            <person name="Savage R."/>
            <person name="Osoegawa K."/>
            <person name="de Jong P."/>
            <person name="Grimwood J."/>
            <person name="Chapman J.A."/>
            <person name="Shapiro H."/>
            <person name="Aerts A."/>
            <person name="Otillar R.P."/>
            <person name="Terry A.Y."/>
            <person name="Boore J.L."/>
            <person name="Grigoriev I.V."/>
            <person name="Lindberg D.R."/>
            <person name="Seaver E.C."/>
            <person name="Weisblat D.A."/>
            <person name="Putnam N.H."/>
            <person name="Rokhsar D.S."/>
        </authorList>
    </citation>
    <scope>NUCLEOTIDE SEQUENCE [LARGE SCALE GENOMIC DNA]</scope>
</reference>
<dbReference type="KEGG" id="lgi:LOTGIDRAFT_238576"/>
<feature type="region of interest" description="Disordered" evidence="1">
    <location>
        <begin position="590"/>
        <end position="621"/>
    </location>
</feature>
<feature type="compositionally biased region" description="Low complexity" evidence="1">
    <location>
        <begin position="609"/>
        <end position="621"/>
    </location>
</feature>
<dbReference type="Gene3D" id="3.30.70.2470">
    <property type="entry name" value="Protein-tyrosine phosphatase receptor IA-2 ectodomain"/>
    <property type="match status" value="1"/>
</dbReference>
<keyword evidence="2" id="KW-0472">Membrane</keyword>
<evidence type="ECO:0000256" key="2">
    <source>
        <dbReference type="SAM" id="Phobius"/>
    </source>
</evidence>
<dbReference type="InterPro" id="IPR033522">
    <property type="entry name" value="IA-2/IA-2_beta"/>
</dbReference>
<keyword evidence="4" id="KW-1185">Reference proteome</keyword>
<dbReference type="GO" id="GO:0030141">
    <property type="term" value="C:secretory granule"/>
    <property type="evidence" value="ECO:0007669"/>
    <property type="project" value="InterPro"/>
</dbReference>
<dbReference type="RefSeq" id="XP_009048936.1">
    <property type="nucleotide sequence ID" value="XM_009050688.1"/>
</dbReference>
<dbReference type="GO" id="GO:0045202">
    <property type="term" value="C:synapse"/>
    <property type="evidence" value="ECO:0007669"/>
    <property type="project" value="TreeGrafter"/>
</dbReference>